<organism evidence="5 6">
    <name type="scientific">[Clostridium] fimetarium</name>
    <dbReference type="NCBI Taxonomy" id="99656"/>
    <lineage>
        <taxon>Bacteria</taxon>
        <taxon>Bacillati</taxon>
        <taxon>Bacillota</taxon>
        <taxon>Clostridia</taxon>
        <taxon>Lachnospirales</taxon>
        <taxon>Lachnospiraceae</taxon>
    </lineage>
</organism>
<dbReference type="Pfam" id="PF00072">
    <property type="entry name" value="Response_reg"/>
    <property type="match status" value="1"/>
</dbReference>
<dbReference type="GO" id="GO:0000156">
    <property type="term" value="F:phosphorelay response regulator activity"/>
    <property type="evidence" value="ECO:0007669"/>
    <property type="project" value="InterPro"/>
</dbReference>
<keyword evidence="6" id="KW-1185">Reference proteome</keyword>
<dbReference type="InterPro" id="IPR011006">
    <property type="entry name" value="CheY-like_superfamily"/>
</dbReference>
<keyword evidence="5" id="KW-0238">DNA-binding</keyword>
<dbReference type="InterPro" id="IPR046947">
    <property type="entry name" value="LytR-like"/>
</dbReference>
<evidence type="ECO:0000256" key="3">
    <source>
        <dbReference type="PROSITE-ProRule" id="PRU00169"/>
    </source>
</evidence>
<dbReference type="RefSeq" id="WP_092454921.1">
    <property type="nucleotide sequence ID" value="NZ_FOJI01000010.1"/>
</dbReference>
<dbReference type="SUPFAM" id="SSF52172">
    <property type="entry name" value="CheY-like"/>
    <property type="match status" value="1"/>
</dbReference>
<dbReference type="SMART" id="SM00850">
    <property type="entry name" value="LytTR"/>
    <property type="match status" value="1"/>
</dbReference>
<dbReference type="PANTHER" id="PTHR37299">
    <property type="entry name" value="TRANSCRIPTIONAL REGULATOR-RELATED"/>
    <property type="match status" value="1"/>
</dbReference>
<proteinExistence type="predicted"/>
<evidence type="ECO:0000256" key="1">
    <source>
        <dbReference type="ARBA" id="ARBA00018672"/>
    </source>
</evidence>
<evidence type="ECO:0000259" key="4">
    <source>
        <dbReference type="PROSITE" id="PS50110"/>
    </source>
</evidence>
<dbReference type="GO" id="GO:0003677">
    <property type="term" value="F:DNA binding"/>
    <property type="evidence" value="ECO:0007669"/>
    <property type="project" value="UniProtKB-KW"/>
</dbReference>
<dbReference type="Pfam" id="PF04397">
    <property type="entry name" value="LytTR"/>
    <property type="match status" value="1"/>
</dbReference>
<reference evidence="5 6" key="1">
    <citation type="submission" date="2016-10" db="EMBL/GenBank/DDBJ databases">
        <authorList>
            <person name="de Groot N.N."/>
        </authorList>
    </citation>
    <scope>NUCLEOTIDE SEQUENCE [LARGE SCALE GENOMIC DNA]</scope>
    <source>
        <strain evidence="5 6">DSM 9179</strain>
    </source>
</reference>
<dbReference type="PROSITE" id="PS50110">
    <property type="entry name" value="RESPONSE_REGULATORY"/>
    <property type="match status" value="1"/>
</dbReference>
<keyword evidence="3" id="KW-0597">Phosphoprotein</keyword>
<dbReference type="InterPro" id="IPR007492">
    <property type="entry name" value="LytTR_DNA-bd_dom"/>
</dbReference>
<dbReference type="EMBL" id="FOJI01000010">
    <property type="protein sequence ID" value="SEW33682.1"/>
    <property type="molecule type" value="Genomic_DNA"/>
</dbReference>
<dbReference type="Gene3D" id="2.40.50.1020">
    <property type="entry name" value="LytTr DNA-binding domain"/>
    <property type="match status" value="1"/>
</dbReference>
<gene>
    <name evidence="5" type="ORF">SAMN05421659_110147</name>
</gene>
<feature type="modified residue" description="4-aspartylphosphate" evidence="3">
    <location>
        <position position="58"/>
    </location>
</feature>
<dbReference type="STRING" id="99656.SAMN05421659_110147"/>
<evidence type="ECO:0000313" key="5">
    <source>
        <dbReference type="EMBL" id="SEW33682.1"/>
    </source>
</evidence>
<dbReference type="Gene3D" id="3.40.50.2300">
    <property type="match status" value="1"/>
</dbReference>
<sequence>MISVAICDDMADQLTLTSDLIEEYIKAYNVDMQVCWFSHPDQLLTALETERFHVYILDIVMPMLNGIQLGREIRKSDIEAQIIYVTTEPQFALESFSSNPLNYLIKPISKDLIFDTMSLALSKVTENIQKVLRIKTSDGIRALNHADIVCCEYIKHTVRYTTTKAEYIITVTMREPFADIVAPLFEDYRFIQPHTSYVINMSRVERMTKDAFYMQGGAVVPIAQKRYTQTSDSYLDYLLKKRGSKK</sequence>
<name>A0A1I0R0T7_9FIRM</name>
<accession>A0A1I0R0T7</accession>
<feature type="domain" description="Response regulatory" evidence="4">
    <location>
        <begin position="3"/>
        <end position="121"/>
    </location>
</feature>
<dbReference type="AlphaFoldDB" id="A0A1I0R0T7"/>
<protein>
    <recommendedName>
        <fullName evidence="1">Stage 0 sporulation protein A homolog</fullName>
    </recommendedName>
</protein>
<dbReference type="PANTHER" id="PTHR37299:SF1">
    <property type="entry name" value="STAGE 0 SPORULATION PROTEIN A HOMOLOG"/>
    <property type="match status" value="1"/>
</dbReference>
<dbReference type="SMART" id="SM00448">
    <property type="entry name" value="REC"/>
    <property type="match status" value="1"/>
</dbReference>
<dbReference type="InterPro" id="IPR001789">
    <property type="entry name" value="Sig_transdc_resp-reg_receiver"/>
</dbReference>
<comment type="function">
    <text evidence="2">May play the central regulatory role in sporulation. It may be an element of the effector pathway responsible for the activation of sporulation genes in response to nutritional stress. Spo0A may act in concert with spo0H (a sigma factor) to control the expression of some genes that are critical to the sporulation process.</text>
</comment>
<evidence type="ECO:0000313" key="6">
    <source>
        <dbReference type="Proteomes" id="UP000199701"/>
    </source>
</evidence>
<evidence type="ECO:0000256" key="2">
    <source>
        <dbReference type="ARBA" id="ARBA00024867"/>
    </source>
</evidence>
<dbReference type="Proteomes" id="UP000199701">
    <property type="component" value="Unassembled WGS sequence"/>
</dbReference>
<dbReference type="OrthoDB" id="9802383at2"/>